<protein>
    <submittedName>
        <fullName evidence="2">Uncharacterized protein</fullName>
    </submittedName>
</protein>
<dbReference type="AlphaFoldDB" id="A0A0J6ZCG7"/>
<gene>
    <name evidence="2" type="ORF">MCHLDSM_01029</name>
</gene>
<dbReference type="RefSeq" id="WP_082168697.1">
    <property type="nucleotide sequence ID" value="NZ_JYNL01000009.1"/>
</dbReference>
<evidence type="ECO:0000313" key="3">
    <source>
        <dbReference type="Proteomes" id="UP000036513"/>
    </source>
</evidence>
<dbReference type="EMBL" id="JYNL01000009">
    <property type="protein sequence ID" value="KMO82406.1"/>
    <property type="molecule type" value="Genomic_DNA"/>
</dbReference>
<proteinExistence type="predicted"/>
<keyword evidence="3" id="KW-1185">Reference proteome</keyword>
<comment type="caution">
    <text evidence="2">The sequence shown here is derived from an EMBL/GenBank/DDBJ whole genome shotgun (WGS) entry which is preliminary data.</text>
</comment>
<accession>A0A0J6ZCG7</accession>
<evidence type="ECO:0000313" key="2">
    <source>
        <dbReference type="EMBL" id="KMO82406.1"/>
    </source>
</evidence>
<dbReference type="Proteomes" id="UP000036513">
    <property type="component" value="Unassembled WGS sequence"/>
</dbReference>
<dbReference type="PATRIC" id="fig|37916.4.peg.899"/>
<name>A0A0J6ZCG7_9MYCO</name>
<sequence length="108" mass="11825">MAREKKPTADQIPVLEDLRRAAALRNEAYRHYLSVFHRALEAGVGPSVIARYASISPQAANSTRNRLEATGDDSDAPATVDDVLDRAGFPTRPGKEHRSARGRRKTAS</sequence>
<reference evidence="2 3" key="1">
    <citation type="journal article" date="2015" name="Genome Biol. Evol.">
        <title>Characterization of Three Mycobacterium spp. with Potential Use in Bioremediation by Genome Sequencing and Comparative Genomics.</title>
        <authorList>
            <person name="Das S."/>
            <person name="Pettersson B.M."/>
            <person name="Behra P.R."/>
            <person name="Ramesh M."/>
            <person name="Dasgupta S."/>
            <person name="Bhattacharya A."/>
            <person name="Kirsebom L.A."/>
        </authorList>
    </citation>
    <scope>NUCLEOTIDE SEQUENCE [LARGE SCALE GENOMIC DNA]</scope>
    <source>
        <strain evidence="2 3">DSM 43826</strain>
    </source>
</reference>
<evidence type="ECO:0000256" key="1">
    <source>
        <dbReference type="SAM" id="MobiDB-lite"/>
    </source>
</evidence>
<feature type="region of interest" description="Disordered" evidence="1">
    <location>
        <begin position="60"/>
        <end position="108"/>
    </location>
</feature>
<organism evidence="2 3">
    <name type="scientific">Mycolicibacterium chlorophenolicum</name>
    <dbReference type="NCBI Taxonomy" id="37916"/>
    <lineage>
        <taxon>Bacteria</taxon>
        <taxon>Bacillati</taxon>
        <taxon>Actinomycetota</taxon>
        <taxon>Actinomycetes</taxon>
        <taxon>Mycobacteriales</taxon>
        <taxon>Mycobacteriaceae</taxon>
        <taxon>Mycolicibacterium</taxon>
    </lineage>
</organism>